<comment type="caution">
    <text evidence="1">The sequence shown here is derived from an EMBL/GenBank/DDBJ whole genome shotgun (WGS) entry which is preliminary data.</text>
</comment>
<proteinExistence type="predicted"/>
<dbReference type="Proteomes" id="UP000054564">
    <property type="component" value="Unassembled WGS sequence"/>
</dbReference>
<protein>
    <submittedName>
        <fullName evidence="1">Uncharacterized protein</fullName>
    </submittedName>
</protein>
<name>A0A0L0VIM9_9BASI</name>
<evidence type="ECO:0000313" key="2">
    <source>
        <dbReference type="Proteomes" id="UP000054564"/>
    </source>
</evidence>
<keyword evidence="2" id="KW-1185">Reference proteome</keyword>
<reference evidence="2" key="1">
    <citation type="submission" date="2014-03" db="EMBL/GenBank/DDBJ databases">
        <title>The Genome Sequence of Puccinia striiformis f. sp. tritici PST-78.</title>
        <authorList>
            <consortium name="The Broad Institute Genome Sequencing Platform"/>
            <person name="Cuomo C."/>
            <person name="Hulbert S."/>
            <person name="Chen X."/>
            <person name="Walker B."/>
            <person name="Young S.K."/>
            <person name="Zeng Q."/>
            <person name="Gargeya S."/>
            <person name="Fitzgerald M."/>
            <person name="Haas B."/>
            <person name="Abouelleil A."/>
            <person name="Alvarado L."/>
            <person name="Arachchi H.M."/>
            <person name="Berlin A.M."/>
            <person name="Chapman S.B."/>
            <person name="Goldberg J."/>
            <person name="Griggs A."/>
            <person name="Gujja S."/>
            <person name="Hansen M."/>
            <person name="Howarth C."/>
            <person name="Imamovic A."/>
            <person name="Larimer J."/>
            <person name="McCowan C."/>
            <person name="Montmayeur A."/>
            <person name="Murphy C."/>
            <person name="Neiman D."/>
            <person name="Pearson M."/>
            <person name="Priest M."/>
            <person name="Roberts A."/>
            <person name="Saif S."/>
            <person name="Shea T."/>
            <person name="Sisk P."/>
            <person name="Sykes S."/>
            <person name="Wortman J."/>
            <person name="Nusbaum C."/>
            <person name="Birren B."/>
        </authorList>
    </citation>
    <scope>NUCLEOTIDE SEQUENCE [LARGE SCALE GENOMIC DNA]</scope>
    <source>
        <strain evidence="2">race PST-78</strain>
    </source>
</reference>
<evidence type="ECO:0000313" key="1">
    <source>
        <dbReference type="EMBL" id="KNE99118.1"/>
    </source>
</evidence>
<dbReference type="EMBL" id="AJIL01000049">
    <property type="protein sequence ID" value="KNE99118.1"/>
    <property type="molecule type" value="Genomic_DNA"/>
</dbReference>
<organism evidence="1 2">
    <name type="scientific">Puccinia striiformis f. sp. tritici PST-78</name>
    <dbReference type="NCBI Taxonomy" id="1165861"/>
    <lineage>
        <taxon>Eukaryota</taxon>
        <taxon>Fungi</taxon>
        <taxon>Dikarya</taxon>
        <taxon>Basidiomycota</taxon>
        <taxon>Pucciniomycotina</taxon>
        <taxon>Pucciniomycetes</taxon>
        <taxon>Pucciniales</taxon>
        <taxon>Pucciniaceae</taxon>
        <taxon>Puccinia</taxon>
    </lineage>
</organism>
<accession>A0A0L0VIM9</accession>
<dbReference type="AlphaFoldDB" id="A0A0L0VIM9"/>
<gene>
    <name evidence="1" type="ORF">PSTG_07597</name>
</gene>
<sequence>MAYSLRTEDISSHHINLINRMHTGLFAVSHLSYANQMEYYNTRIVLCQRPTTMASTNRELLTMLGGAEVSLRAYCPWRGTPSSLLYASPGDNLNIPDNRIPVKRSMVLRLLDNKGHEDHLEVGDRLLLIVVCRFVLVVKPLAGMKKGLNLGIHRLMYLNSRQGAGRGREYITQFPVVGGFAVMDDLDYSELTADQAY</sequence>